<evidence type="ECO:0000259" key="1">
    <source>
        <dbReference type="Pfam" id="PF10137"/>
    </source>
</evidence>
<organism evidence="2 3">
    <name type="scientific">Marilutibacter maris</name>
    <dbReference type="NCBI Taxonomy" id="1605891"/>
    <lineage>
        <taxon>Bacteria</taxon>
        <taxon>Pseudomonadati</taxon>
        <taxon>Pseudomonadota</taxon>
        <taxon>Gammaproteobacteria</taxon>
        <taxon>Lysobacterales</taxon>
        <taxon>Lysobacteraceae</taxon>
        <taxon>Marilutibacter</taxon>
    </lineage>
</organism>
<accession>A0A2U9T2R4</accession>
<dbReference type="EMBL" id="CP029843">
    <property type="protein sequence ID" value="AWV06741.1"/>
    <property type="molecule type" value="Genomic_DNA"/>
</dbReference>
<dbReference type="Pfam" id="PF10137">
    <property type="entry name" value="CAP12-PCTIR_TIR"/>
    <property type="match status" value="1"/>
</dbReference>
<gene>
    <name evidence="2" type="ORF">C9I47_1023</name>
</gene>
<sequence>MLHFKHQYEVEAYEVGSRSGHTIRDILTSMIKKSSFAFLVMTGEDETADGRLHARQNVVHEAGLFQGALGFDRAIVMLEDGTEAFTNIDGIQQIRFPKGNIRDTFGDALAVLKREFPTNK</sequence>
<dbReference type="KEGG" id="lmb:C9I47_1023"/>
<keyword evidence="3" id="KW-1185">Reference proteome</keyword>
<evidence type="ECO:0000313" key="3">
    <source>
        <dbReference type="Proteomes" id="UP000249447"/>
    </source>
</evidence>
<dbReference type="AlphaFoldDB" id="A0A2U9T2R4"/>
<feature type="domain" description="CD-NTase-associated protein 12/Pycsar effector protein TIR" evidence="1">
    <location>
        <begin position="6"/>
        <end position="96"/>
    </location>
</feature>
<name>A0A2U9T2R4_9GAMM</name>
<protein>
    <recommendedName>
        <fullName evidence="1">CD-NTase-associated protein 12/Pycsar effector protein TIR domain-containing protein</fullName>
    </recommendedName>
</protein>
<dbReference type="InterPro" id="IPR019302">
    <property type="entry name" value="CAP12/PCTIR_TIR_dom"/>
</dbReference>
<dbReference type="Proteomes" id="UP000249447">
    <property type="component" value="Chromosome"/>
</dbReference>
<reference evidence="2 3" key="1">
    <citation type="submission" date="2018-05" db="EMBL/GenBank/DDBJ databases">
        <title>The complete genome of Lysobacter maris HZ9B, a marine bacterium antagonistic against terrestrial plant pathogens.</title>
        <authorList>
            <person name="Zhang X.-Q."/>
        </authorList>
    </citation>
    <scope>NUCLEOTIDE SEQUENCE [LARGE SCALE GENOMIC DNA]</scope>
    <source>
        <strain evidence="2 3">HZ9B</strain>
    </source>
</reference>
<proteinExistence type="predicted"/>
<evidence type="ECO:0000313" key="2">
    <source>
        <dbReference type="EMBL" id="AWV06741.1"/>
    </source>
</evidence>
<dbReference type="GO" id="GO:0050135">
    <property type="term" value="F:NADP+ nucleosidase activity"/>
    <property type="evidence" value="ECO:0007669"/>
    <property type="project" value="InterPro"/>
</dbReference>